<reference evidence="2 3" key="1">
    <citation type="submission" date="2020-07" db="EMBL/GenBank/DDBJ databases">
        <title>Comparative genomics of pyrophilous fungi reveals a link between fire events and developmental genes.</title>
        <authorList>
            <consortium name="DOE Joint Genome Institute"/>
            <person name="Steindorff A.S."/>
            <person name="Carver A."/>
            <person name="Calhoun S."/>
            <person name="Stillman K."/>
            <person name="Liu H."/>
            <person name="Lipzen A."/>
            <person name="Pangilinan J."/>
            <person name="Labutti K."/>
            <person name="Bruns T.D."/>
            <person name="Grigoriev I.V."/>
        </authorList>
    </citation>
    <scope>NUCLEOTIDE SEQUENCE [LARGE SCALE GENOMIC DNA]</scope>
    <source>
        <strain evidence="2 3">CBS 144469</strain>
    </source>
</reference>
<proteinExistence type="predicted"/>
<protein>
    <submittedName>
        <fullName evidence="2">Uncharacterized protein</fullName>
    </submittedName>
</protein>
<feature type="region of interest" description="Disordered" evidence="1">
    <location>
        <begin position="274"/>
        <end position="298"/>
    </location>
</feature>
<feature type="region of interest" description="Disordered" evidence="1">
    <location>
        <begin position="32"/>
        <end position="60"/>
    </location>
</feature>
<gene>
    <name evidence="2" type="ORF">DFP72DRAFT_855729</name>
</gene>
<name>A0A8H6LW42_9AGAR</name>
<evidence type="ECO:0000256" key="1">
    <source>
        <dbReference type="SAM" id="MobiDB-lite"/>
    </source>
</evidence>
<feature type="compositionally biased region" description="Basic and acidic residues" evidence="1">
    <location>
        <begin position="43"/>
        <end position="57"/>
    </location>
</feature>
<evidence type="ECO:0000313" key="3">
    <source>
        <dbReference type="Proteomes" id="UP000521943"/>
    </source>
</evidence>
<accession>A0A8H6LW42</accession>
<dbReference type="EMBL" id="JACGCI010000096">
    <property type="protein sequence ID" value="KAF6746088.1"/>
    <property type="molecule type" value="Genomic_DNA"/>
</dbReference>
<keyword evidence="3" id="KW-1185">Reference proteome</keyword>
<comment type="caution">
    <text evidence="2">The sequence shown here is derived from an EMBL/GenBank/DDBJ whole genome shotgun (WGS) entry which is preliminary data.</text>
</comment>
<sequence>MEFSLRLAYEEIAVPPDYEFALRQSWPSLPGLPTTGASTPAAADDRLIPKPEGELNRPGRGGYSLKEKLADWEPGMYDEVQVIIALPQLPTTMAYLTMQKSAKEEIRRKLRPELPYREQVADEVDAICEKLRESYPILRRYEDDWAGRDFIKGLLKNSARERKRLQDSVSLQPGRSQASPAYWRPAQRKRMVCGSKTWFGPDETGVDEGLSILCARERLANPSGRSRAQIRGTLSEESNRSAASDIQFELSAFPKDYGGLEECILLKKTSRIGHGPHWRSNREKSGISSSDGRIPDAV</sequence>
<dbReference type="OrthoDB" id="2686745at2759"/>
<organism evidence="2 3">
    <name type="scientific">Ephemerocybe angulata</name>
    <dbReference type="NCBI Taxonomy" id="980116"/>
    <lineage>
        <taxon>Eukaryota</taxon>
        <taxon>Fungi</taxon>
        <taxon>Dikarya</taxon>
        <taxon>Basidiomycota</taxon>
        <taxon>Agaricomycotina</taxon>
        <taxon>Agaricomycetes</taxon>
        <taxon>Agaricomycetidae</taxon>
        <taxon>Agaricales</taxon>
        <taxon>Agaricineae</taxon>
        <taxon>Psathyrellaceae</taxon>
        <taxon>Ephemerocybe</taxon>
    </lineage>
</organism>
<dbReference type="AlphaFoldDB" id="A0A8H6LW42"/>
<dbReference type="Proteomes" id="UP000521943">
    <property type="component" value="Unassembled WGS sequence"/>
</dbReference>
<evidence type="ECO:0000313" key="2">
    <source>
        <dbReference type="EMBL" id="KAF6746088.1"/>
    </source>
</evidence>